<gene>
    <name evidence="1" type="ORF">K8V56_12185</name>
</gene>
<reference evidence="1" key="1">
    <citation type="journal article" date="2021" name="PeerJ">
        <title>Extensive microbial diversity within the chicken gut microbiome revealed by metagenomics and culture.</title>
        <authorList>
            <person name="Gilroy R."/>
            <person name="Ravi A."/>
            <person name="Getino M."/>
            <person name="Pursley I."/>
            <person name="Horton D.L."/>
            <person name="Alikhan N.F."/>
            <person name="Baker D."/>
            <person name="Gharbi K."/>
            <person name="Hall N."/>
            <person name="Watson M."/>
            <person name="Adriaenssens E.M."/>
            <person name="Foster-Nyarko E."/>
            <person name="Jarju S."/>
            <person name="Secka A."/>
            <person name="Antonio M."/>
            <person name="Oren A."/>
            <person name="Chaudhuri R.R."/>
            <person name="La Ragione R."/>
            <person name="Hildebrand F."/>
            <person name="Pallen M.J."/>
        </authorList>
    </citation>
    <scope>NUCLEOTIDE SEQUENCE</scope>
    <source>
        <strain evidence="1">CHK171-7178</strain>
    </source>
</reference>
<dbReference type="Proteomes" id="UP000698173">
    <property type="component" value="Unassembled WGS sequence"/>
</dbReference>
<accession>A0A921KDU8</accession>
<proteinExistence type="predicted"/>
<organism evidence="1 2">
    <name type="scientific">Sporosarcina psychrophila</name>
    <name type="common">Bacillus psychrophilus</name>
    <dbReference type="NCBI Taxonomy" id="1476"/>
    <lineage>
        <taxon>Bacteria</taxon>
        <taxon>Bacillati</taxon>
        <taxon>Bacillota</taxon>
        <taxon>Bacilli</taxon>
        <taxon>Bacillales</taxon>
        <taxon>Caryophanaceae</taxon>
        <taxon>Sporosarcina</taxon>
    </lineage>
</organism>
<dbReference type="AlphaFoldDB" id="A0A921KDU8"/>
<dbReference type="EMBL" id="DYWT01000200">
    <property type="protein sequence ID" value="HJF32517.1"/>
    <property type="molecule type" value="Genomic_DNA"/>
</dbReference>
<sequence>MNRIETNTTDKPIVKVIVNILLAIDFHSLTSFNPINPRKNAITVMLKTIFNGWIPMNLVKNLKKFVENIAMKNIGIQNKESIKDPKLTLSFIRTSPLKSLISFHTHFKIQLIEFLNNHINNTPLALKSFISY</sequence>
<reference evidence="1" key="2">
    <citation type="submission" date="2021-09" db="EMBL/GenBank/DDBJ databases">
        <authorList>
            <person name="Gilroy R."/>
        </authorList>
    </citation>
    <scope>NUCLEOTIDE SEQUENCE</scope>
    <source>
        <strain evidence="1">CHK171-7178</strain>
    </source>
</reference>
<name>A0A921KDU8_SPOPS</name>
<comment type="caution">
    <text evidence="1">The sequence shown here is derived from an EMBL/GenBank/DDBJ whole genome shotgun (WGS) entry which is preliminary data.</text>
</comment>
<evidence type="ECO:0000313" key="1">
    <source>
        <dbReference type="EMBL" id="HJF32517.1"/>
    </source>
</evidence>
<evidence type="ECO:0000313" key="2">
    <source>
        <dbReference type="Proteomes" id="UP000698173"/>
    </source>
</evidence>
<protein>
    <submittedName>
        <fullName evidence="1">Uncharacterized protein</fullName>
    </submittedName>
</protein>